<dbReference type="OrthoDB" id="448638at2759"/>
<comment type="caution">
    <text evidence="3">The sequence shown here is derived from an EMBL/GenBank/DDBJ whole genome shotgun (WGS) entry which is preliminary data.</text>
</comment>
<dbReference type="SUPFAM" id="SSF51735">
    <property type="entry name" value="NAD(P)-binding Rossmann-fold domains"/>
    <property type="match status" value="1"/>
</dbReference>
<organism evidence="3">
    <name type="scientific">Cladocopium goreaui</name>
    <dbReference type="NCBI Taxonomy" id="2562237"/>
    <lineage>
        <taxon>Eukaryota</taxon>
        <taxon>Sar</taxon>
        <taxon>Alveolata</taxon>
        <taxon>Dinophyceae</taxon>
        <taxon>Suessiales</taxon>
        <taxon>Symbiodiniaceae</taxon>
        <taxon>Cladocopium</taxon>
    </lineage>
</organism>
<evidence type="ECO:0000313" key="3">
    <source>
        <dbReference type="EMBL" id="CAI4012592.1"/>
    </source>
</evidence>
<dbReference type="InterPro" id="IPR006311">
    <property type="entry name" value="TAT_signal"/>
</dbReference>
<protein>
    <submittedName>
        <fullName evidence="4">Dehydrogenase</fullName>
    </submittedName>
</protein>
<dbReference type="Proteomes" id="UP001152797">
    <property type="component" value="Unassembled WGS sequence"/>
</dbReference>
<dbReference type="InterPro" id="IPR050463">
    <property type="entry name" value="Gfo/Idh/MocA_oxidrdct_glycsds"/>
</dbReference>
<gene>
    <name evidence="3" type="ORF">C1SCF055_LOCUS37638</name>
</gene>
<dbReference type="EMBL" id="CAMXCT010005536">
    <property type="protein sequence ID" value="CAI4012592.1"/>
    <property type="molecule type" value="Genomic_DNA"/>
</dbReference>
<evidence type="ECO:0000313" key="4">
    <source>
        <dbReference type="EMBL" id="CAL4799904.1"/>
    </source>
</evidence>
<keyword evidence="5" id="KW-1185">Reference proteome</keyword>
<evidence type="ECO:0000259" key="2">
    <source>
        <dbReference type="Pfam" id="PF19051"/>
    </source>
</evidence>
<reference evidence="4 5" key="2">
    <citation type="submission" date="2024-05" db="EMBL/GenBank/DDBJ databases">
        <authorList>
            <person name="Chen Y."/>
            <person name="Shah S."/>
            <person name="Dougan E. K."/>
            <person name="Thang M."/>
            <person name="Chan C."/>
        </authorList>
    </citation>
    <scope>NUCLEOTIDE SEQUENCE [LARGE SCALE GENOMIC DNA]</scope>
</reference>
<dbReference type="AlphaFoldDB" id="A0A9P1DLN6"/>
<dbReference type="PANTHER" id="PTHR43818">
    <property type="entry name" value="BCDNA.GH03377"/>
    <property type="match status" value="1"/>
</dbReference>
<dbReference type="InterPro" id="IPR000683">
    <property type="entry name" value="Gfo/Idh/MocA-like_OxRdtase_N"/>
</dbReference>
<dbReference type="Pfam" id="PF19051">
    <property type="entry name" value="GFO_IDH_MocA_C2"/>
    <property type="match status" value="1"/>
</dbReference>
<sequence>MSRHIKPSPSRRSFLGQAAAASIATVALPTIVRSASANEEVRLAGVGVGGKGWVDINGAAKYGKVVAYCDIDTGPNRRGGYANAAEKWADARGYTDWRKLLDTEGKNLDAITISTPDHMHAPVTLTALRMGLATYTQKPLTRTVHEARTLTVAAKQAGVATQMGNQGHSGAGYRTLVEAVQSGALGKVKGAHCWSNRPIWPQGINRPQGSDPIPDAVAWDLWLGVAAERPYKKGVYHPFNWRGWYDFGAGALGDMGCHIIDPAVWSLELEAPTSVSYSGPKPNPETFPKQETLRYHFPATKQTAGEIDLYWYDGGRMPSAEQAHLPSGFKLPTQGVMLVGSEATLACSHGGKPAIYAGGEPQKITKEIGGADHYQIWVEAIKGGAEPNSSFAYAGPLTETVLLGVIASRVDAGELKWNADKLQFSNSDAANAFVRQEYRKGWEVEGL</sequence>
<dbReference type="InterPro" id="IPR036291">
    <property type="entry name" value="NAD(P)-bd_dom_sf"/>
</dbReference>
<dbReference type="GO" id="GO:0000166">
    <property type="term" value="F:nucleotide binding"/>
    <property type="evidence" value="ECO:0007669"/>
    <property type="project" value="InterPro"/>
</dbReference>
<dbReference type="PANTHER" id="PTHR43818:SF10">
    <property type="entry name" value="NADH-DEPENDENT DEHYDROGENASE-RELATED"/>
    <property type="match status" value="1"/>
</dbReference>
<feature type="domain" description="Gfo/Idh/MocA-like oxidoreductase bacterial type C-terminal" evidence="2">
    <location>
        <begin position="210"/>
        <end position="286"/>
    </location>
</feature>
<name>A0A9P1DLN6_9DINO</name>
<dbReference type="EMBL" id="CAMXCT020005536">
    <property type="protein sequence ID" value="CAL1165967.1"/>
    <property type="molecule type" value="Genomic_DNA"/>
</dbReference>
<evidence type="ECO:0000259" key="1">
    <source>
        <dbReference type="Pfam" id="PF01408"/>
    </source>
</evidence>
<dbReference type="InterPro" id="IPR043906">
    <property type="entry name" value="Gfo/Idh/MocA_OxRdtase_bact_C"/>
</dbReference>
<dbReference type="EMBL" id="CAMXCT030005536">
    <property type="protein sequence ID" value="CAL4799904.1"/>
    <property type="molecule type" value="Genomic_DNA"/>
</dbReference>
<dbReference type="Gene3D" id="3.30.360.10">
    <property type="entry name" value="Dihydrodipicolinate Reductase, domain 2"/>
    <property type="match status" value="1"/>
</dbReference>
<dbReference type="Gene3D" id="3.40.50.720">
    <property type="entry name" value="NAD(P)-binding Rossmann-like Domain"/>
    <property type="match status" value="1"/>
</dbReference>
<evidence type="ECO:0000313" key="5">
    <source>
        <dbReference type="Proteomes" id="UP001152797"/>
    </source>
</evidence>
<feature type="domain" description="Gfo/Idh/MocA-like oxidoreductase N-terminal" evidence="1">
    <location>
        <begin position="82"/>
        <end position="164"/>
    </location>
</feature>
<dbReference type="SUPFAM" id="SSF55347">
    <property type="entry name" value="Glyceraldehyde-3-phosphate dehydrogenase-like, C-terminal domain"/>
    <property type="match status" value="1"/>
</dbReference>
<dbReference type="PROSITE" id="PS51318">
    <property type="entry name" value="TAT"/>
    <property type="match status" value="1"/>
</dbReference>
<dbReference type="Pfam" id="PF01408">
    <property type="entry name" value="GFO_IDH_MocA"/>
    <property type="match status" value="1"/>
</dbReference>
<accession>A0A9P1DLN6</accession>
<proteinExistence type="predicted"/>
<reference evidence="3" key="1">
    <citation type="submission" date="2022-10" db="EMBL/GenBank/DDBJ databases">
        <authorList>
            <person name="Chen Y."/>
            <person name="Dougan E. K."/>
            <person name="Chan C."/>
            <person name="Rhodes N."/>
            <person name="Thang M."/>
        </authorList>
    </citation>
    <scope>NUCLEOTIDE SEQUENCE</scope>
</reference>